<dbReference type="EMBL" id="DRMJ01000239">
    <property type="protein sequence ID" value="HHL42907.1"/>
    <property type="molecule type" value="Genomic_DNA"/>
</dbReference>
<feature type="non-terminal residue" evidence="1">
    <location>
        <position position="47"/>
    </location>
</feature>
<dbReference type="Proteomes" id="UP000885830">
    <property type="component" value="Unassembled WGS sequence"/>
</dbReference>
<comment type="caution">
    <text evidence="1">The sequence shown here is derived from an EMBL/GenBank/DDBJ whole genome shotgun (WGS) entry which is preliminary data.</text>
</comment>
<gene>
    <name evidence="1" type="ORF">ENJ42_04755</name>
</gene>
<organism evidence="1">
    <name type="scientific">Hellea balneolensis</name>
    <dbReference type="NCBI Taxonomy" id="287478"/>
    <lineage>
        <taxon>Bacteria</taxon>
        <taxon>Pseudomonadati</taxon>
        <taxon>Pseudomonadota</taxon>
        <taxon>Alphaproteobacteria</taxon>
        <taxon>Maricaulales</taxon>
        <taxon>Robiginitomaculaceae</taxon>
        <taxon>Hellea</taxon>
    </lineage>
</organism>
<accession>A0A7C5R7H8</accession>
<evidence type="ECO:0000313" key="1">
    <source>
        <dbReference type="EMBL" id="HHL42907.1"/>
    </source>
</evidence>
<reference evidence="1" key="1">
    <citation type="journal article" date="2020" name="mSystems">
        <title>Genome- and Community-Level Interaction Insights into Carbon Utilization and Element Cycling Functions of Hydrothermarchaeota in Hydrothermal Sediment.</title>
        <authorList>
            <person name="Zhou Z."/>
            <person name="Liu Y."/>
            <person name="Xu W."/>
            <person name="Pan J."/>
            <person name="Luo Z.H."/>
            <person name="Li M."/>
        </authorList>
    </citation>
    <scope>NUCLEOTIDE SEQUENCE [LARGE SCALE GENOMIC DNA]</scope>
    <source>
        <strain evidence="1">HyVt-485</strain>
    </source>
</reference>
<sequence length="47" mass="5205">MAKADNNVAVSGNVMMYENPQPLTKDKHAKFGVVQVPKPFAFMQTSH</sequence>
<proteinExistence type="predicted"/>
<protein>
    <submittedName>
        <fullName evidence="1">Peptidase</fullName>
    </submittedName>
</protein>
<name>A0A7C5R7H8_9PROT</name>
<dbReference type="AlphaFoldDB" id="A0A7C5R7H8"/>